<protein>
    <submittedName>
        <fullName evidence="2">Uncharacterized protein</fullName>
    </submittedName>
</protein>
<keyword evidence="3" id="KW-1185">Reference proteome</keyword>
<evidence type="ECO:0000313" key="3">
    <source>
        <dbReference type="Proteomes" id="UP001172101"/>
    </source>
</evidence>
<proteinExistence type="predicted"/>
<feature type="compositionally biased region" description="Basic and acidic residues" evidence="1">
    <location>
        <begin position="227"/>
        <end position="239"/>
    </location>
</feature>
<sequence length="239" mass="26789">MANFRSLVESPASVCLRLACKLRLRDRSLQASGDFHREERLLLYRTNFGMNYGLVELARETAEELDSEPHGFFSTVCLCQRPPRDTWIAFSSCVERTAFANSVRFLEHLKNEPPSPLGSRFLSLSPDPRQHGLGDYQKLVHAARVYIFQEKWAEALALLTCSCSLGVHFHVSVGSPAPKELDPSAKYDSWAEEALRYAEMGKARGIGDSLQKHHGAGFLDANPKTRLQGDEGRLEQLPT</sequence>
<dbReference type="Proteomes" id="UP001172101">
    <property type="component" value="Unassembled WGS sequence"/>
</dbReference>
<evidence type="ECO:0000256" key="1">
    <source>
        <dbReference type="SAM" id="MobiDB-lite"/>
    </source>
</evidence>
<dbReference type="RefSeq" id="XP_060300622.1">
    <property type="nucleotide sequence ID" value="XM_060447881.1"/>
</dbReference>
<organism evidence="2 3">
    <name type="scientific">Lasiosphaeria miniovina</name>
    <dbReference type="NCBI Taxonomy" id="1954250"/>
    <lineage>
        <taxon>Eukaryota</taxon>
        <taxon>Fungi</taxon>
        <taxon>Dikarya</taxon>
        <taxon>Ascomycota</taxon>
        <taxon>Pezizomycotina</taxon>
        <taxon>Sordariomycetes</taxon>
        <taxon>Sordariomycetidae</taxon>
        <taxon>Sordariales</taxon>
        <taxon>Lasiosphaeriaceae</taxon>
        <taxon>Lasiosphaeria</taxon>
    </lineage>
</organism>
<evidence type="ECO:0000313" key="2">
    <source>
        <dbReference type="EMBL" id="KAK0727767.1"/>
    </source>
</evidence>
<comment type="caution">
    <text evidence="2">The sequence shown here is derived from an EMBL/GenBank/DDBJ whole genome shotgun (WGS) entry which is preliminary data.</text>
</comment>
<accession>A0AA40B518</accession>
<dbReference type="GeneID" id="85331151"/>
<name>A0AA40B518_9PEZI</name>
<feature type="region of interest" description="Disordered" evidence="1">
    <location>
        <begin position="214"/>
        <end position="239"/>
    </location>
</feature>
<dbReference type="AlphaFoldDB" id="A0AA40B518"/>
<gene>
    <name evidence="2" type="ORF">B0T26DRAFT_868978</name>
</gene>
<dbReference type="EMBL" id="JAUIRO010000002">
    <property type="protein sequence ID" value="KAK0727767.1"/>
    <property type="molecule type" value="Genomic_DNA"/>
</dbReference>
<reference evidence="2" key="1">
    <citation type="submission" date="2023-06" db="EMBL/GenBank/DDBJ databases">
        <title>Genome-scale phylogeny and comparative genomics of the fungal order Sordariales.</title>
        <authorList>
            <consortium name="Lawrence Berkeley National Laboratory"/>
            <person name="Hensen N."/>
            <person name="Bonometti L."/>
            <person name="Westerberg I."/>
            <person name="Brannstrom I.O."/>
            <person name="Guillou S."/>
            <person name="Cros-Aarteil S."/>
            <person name="Calhoun S."/>
            <person name="Haridas S."/>
            <person name="Kuo A."/>
            <person name="Mondo S."/>
            <person name="Pangilinan J."/>
            <person name="Riley R."/>
            <person name="LaButti K."/>
            <person name="Andreopoulos B."/>
            <person name="Lipzen A."/>
            <person name="Chen C."/>
            <person name="Yanf M."/>
            <person name="Daum C."/>
            <person name="Ng V."/>
            <person name="Clum A."/>
            <person name="Steindorff A."/>
            <person name="Ohm R."/>
            <person name="Martin F."/>
            <person name="Silar P."/>
            <person name="Natvig D."/>
            <person name="Lalanne C."/>
            <person name="Gautier V."/>
            <person name="Ament-velasquez S.L."/>
            <person name="Kruys A."/>
            <person name="Hutchinson M.I."/>
            <person name="Powell A.J."/>
            <person name="Barry K."/>
            <person name="Miller A.N."/>
            <person name="Grigoriev I.V."/>
            <person name="Debuchy R."/>
            <person name="Gladieux P."/>
            <person name="Thoren M.H."/>
            <person name="Johannesson H."/>
        </authorList>
    </citation>
    <scope>NUCLEOTIDE SEQUENCE</scope>
    <source>
        <strain evidence="2">SMH2392-1A</strain>
    </source>
</reference>